<dbReference type="InterPro" id="IPR036249">
    <property type="entry name" value="Thioredoxin-like_sf"/>
</dbReference>
<comment type="caution">
    <text evidence="2">The sequence shown here is derived from an EMBL/GenBank/DDBJ whole genome shotgun (WGS) entry which is preliminary data.</text>
</comment>
<dbReference type="SUPFAM" id="SSF52833">
    <property type="entry name" value="Thioredoxin-like"/>
    <property type="match status" value="1"/>
</dbReference>
<gene>
    <name evidence="2" type="ORF">DFR51_0683</name>
</gene>
<name>A0ABX9T1D0_SPHMI</name>
<dbReference type="InterPro" id="IPR050931">
    <property type="entry name" value="Mito_Protein_Transport_Metaxin"/>
</dbReference>
<accession>A0ABX9T1D0</accession>
<organism evidence="2 3">
    <name type="scientific">Sphingosinicella microcystinivorans</name>
    <dbReference type="NCBI Taxonomy" id="335406"/>
    <lineage>
        <taxon>Bacteria</taxon>
        <taxon>Pseudomonadati</taxon>
        <taxon>Pseudomonadota</taxon>
        <taxon>Alphaproteobacteria</taxon>
        <taxon>Sphingomonadales</taxon>
        <taxon>Sphingosinicellaceae</taxon>
        <taxon>Sphingosinicella</taxon>
    </lineage>
</organism>
<dbReference type="SUPFAM" id="SSF47616">
    <property type="entry name" value="GST C-terminal domain-like"/>
    <property type="match status" value="1"/>
</dbReference>
<keyword evidence="3" id="KW-1185">Reference proteome</keyword>
<dbReference type="Pfam" id="PF13410">
    <property type="entry name" value="GST_C_2"/>
    <property type="match status" value="1"/>
</dbReference>
<evidence type="ECO:0000313" key="2">
    <source>
        <dbReference type="EMBL" id="RKS91134.1"/>
    </source>
</evidence>
<dbReference type="Gene3D" id="3.40.30.10">
    <property type="entry name" value="Glutaredoxin"/>
    <property type="match status" value="1"/>
</dbReference>
<dbReference type="PANTHER" id="PTHR12289:SF67">
    <property type="match status" value="1"/>
</dbReference>
<dbReference type="Proteomes" id="UP000276029">
    <property type="component" value="Unassembled WGS sequence"/>
</dbReference>
<dbReference type="Gene3D" id="1.20.1050.10">
    <property type="match status" value="2"/>
</dbReference>
<dbReference type="InterPro" id="IPR036282">
    <property type="entry name" value="Glutathione-S-Trfase_C_sf"/>
</dbReference>
<dbReference type="InterPro" id="IPR004045">
    <property type="entry name" value="Glutathione_S-Trfase_N"/>
</dbReference>
<protein>
    <submittedName>
        <fullName evidence="2">Glutathione S-transferase</fullName>
    </submittedName>
</protein>
<sequence length="344" mass="38227">MEARLTEPLRLLGAPGSPYTRKMIALLRYRRIPHAILWGSHTQPPEGLPPPKVKLLPTVYFPLADGTLEPTVDSTPIIRRLEAEHGGREAIPADPVLAFLNHLIEDYADEWLTKAMFHYRWAFAEDAANAAPLLVFWMAPTMHAETAAQTADMFADRQISRLHVVGSNDTTGETIERSYRRFLAVLDTLISRRGYVLGARPSSADFAIHGQLAQLAVIEPTSAAIAAQTAPRVRAWLDRVEDLSGVEPDTTDWFSRDDITALRPLLSEIGRVYAPFLIANAKAMTEGAELVQTEIDGRAWMQPVFPYQAKCLQWISEAFAALCADDQAAVQTLLDRTGCEELLR</sequence>
<dbReference type="EMBL" id="RBWX01000007">
    <property type="protein sequence ID" value="RKS91134.1"/>
    <property type="molecule type" value="Genomic_DNA"/>
</dbReference>
<feature type="domain" description="GST N-terminal" evidence="1">
    <location>
        <begin position="11"/>
        <end position="88"/>
    </location>
</feature>
<dbReference type="Pfam" id="PF13417">
    <property type="entry name" value="GST_N_3"/>
    <property type="match status" value="1"/>
</dbReference>
<dbReference type="PANTHER" id="PTHR12289">
    <property type="entry name" value="METAXIN RELATED"/>
    <property type="match status" value="1"/>
</dbReference>
<reference evidence="2 3" key="1">
    <citation type="submission" date="2018-10" db="EMBL/GenBank/DDBJ databases">
        <title>Genomic Encyclopedia of Type Strains, Phase IV (KMG-IV): sequencing the most valuable type-strain genomes for metagenomic binning, comparative biology and taxonomic classification.</title>
        <authorList>
            <person name="Goeker M."/>
        </authorList>
    </citation>
    <scope>NUCLEOTIDE SEQUENCE [LARGE SCALE GENOMIC DNA]</scope>
    <source>
        <strain evidence="2 3">DSM 19791</strain>
    </source>
</reference>
<evidence type="ECO:0000313" key="3">
    <source>
        <dbReference type="Proteomes" id="UP000276029"/>
    </source>
</evidence>
<evidence type="ECO:0000259" key="1">
    <source>
        <dbReference type="Pfam" id="PF13417"/>
    </source>
</evidence>
<proteinExistence type="predicted"/>